<dbReference type="Proteomes" id="UP000257045">
    <property type="component" value="Unassembled WGS sequence"/>
</dbReference>
<accession>A0A3D8J335</accession>
<evidence type="ECO:0000313" key="1">
    <source>
        <dbReference type="EMBL" id="RDU71823.1"/>
    </source>
</evidence>
<sequence length="65" mass="7318">MDKILMTLGGVALGVAGYALGEIVQERRAEKGEDYGILDLFEEWTDELCGEGERAVERVEEQWRS</sequence>
<name>A0A3D8J335_9HELI</name>
<evidence type="ECO:0000313" key="2">
    <source>
        <dbReference type="Proteomes" id="UP000257045"/>
    </source>
</evidence>
<gene>
    <name evidence="1" type="ORF">CQA58_01925</name>
</gene>
<reference evidence="1 2" key="1">
    <citation type="submission" date="2018-04" db="EMBL/GenBank/DDBJ databases">
        <title>Novel Campyloabacter and Helicobacter Species and Strains.</title>
        <authorList>
            <person name="Mannion A.J."/>
            <person name="Shen Z."/>
            <person name="Fox J.G."/>
        </authorList>
    </citation>
    <scope>NUCLEOTIDE SEQUENCE [LARGE SCALE GENOMIC DNA]</scope>
    <source>
        <strain evidence="1 2">MIT 04-9366</strain>
    </source>
</reference>
<proteinExistence type="predicted"/>
<keyword evidence="2" id="KW-1185">Reference proteome</keyword>
<dbReference type="RefSeq" id="WP_115569033.1">
    <property type="nucleotide sequence ID" value="NZ_NXLV01000002.1"/>
</dbReference>
<protein>
    <submittedName>
        <fullName evidence="1">Uncharacterized protein</fullName>
    </submittedName>
</protein>
<comment type="caution">
    <text evidence="1">The sequence shown here is derived from an EMBL/GenBank/DDBJ whole genome shotgun (WGS) entry which is preliminary data.</text>
</comment>
<dbReference type="EMBL" id="NXLV01000002">
    <property type="protein sequence ID" value="RDU71823.1"/>
    <property type="molecule type" value="Genomic_DNA"/>
</dbReference>
<organism evidence="1 2">
    <name type="scientific">Helicobacter brantae</name>
    <dbReference type="NCBI Taxonomy" id="375927"/>
    <lineage>
        <taxon>Bacteria</taxon>
        <taxon>Pseudomonadati</taxon>
        <taxon>Campylobacterota</taxon>
        <taxon>Epsilonproteobacteria</taxon>
        <taxon>Campylobacterales</taxon>
        <taxon>Helicobacteraceae</taxon>
        <taxon>Helicobacter</taxon>
    </lineage>
</organism>
<dbReference type="AlphaFoldDB" id="A0A3D8J335"/>